<organism evidence="2 3">
    <name type="scientific">Streptomyces boetiae</name>
    <dbReference type="NCBI Taxonomy" id="3075541"/>
    <lineage>
        <taxon>Bacteria</taxon>
        <taxon>Bacillati</taxon>
        <taxon>Actinomycetota</taxon>
        <taxon>Actinomycetes</taxon>
        <taxon>Kitasatosporales</taxon>
        <taxon>Streptomycetaceae</taxon>
        <taxon>Streptomyces</taxon>
    </lineage>
</organism>
<comment type="caution">
    <text evidence="2">The sequence shown here is derived from an EMBL/GenBank/DDBJ whole genome shotgun (WGS) entry which is preliminary data.</text>
</comment>
<protein>
    <submittedName>
        <fullName evidence="2">Uncharacterized protein</fullName>
    </submittedName>
</protein>
<dbReference type="Proteomes" id="UP001183388">
    <property type="component" value="Unassembled WGS sequence"/>
</dbReference>
<dbReference type="EMBL" id="JAVREN010000057">
    <property type="protein sequence ID" value="MDT0310150.1"/>
    <property type="molecule type" value="Genomic_DNA"/>
</dbReference>
<name>A0ABU2LEY9_9ACTN</name>
<evidence type="ECO:0000313" key="2">
    <source>
        <dbReference type="EMBL" id="MDT0310150.1"/>
    </source>
</evidence>
<keyword evidence="3" id="KW-1185">Reference proteome</keyword>
<proteinExistence type="predicted"/>
<gene>
    <name evidence="2" type="ORF">RM780_24810</name>
</gene>
<dbReference type="RefSeq" id="WP_311633121.1">
    <property type="nucleotide sequence ID" value="NZ_JAVREN010000057.1"/>
</dbReference>
<accession>A0ABU2LEY9</accession>
<evidence type="ECO:0000256" key="1">
    <source>
        <dbReference type="SAM" id="MobiDB-lite"/>
    </source>
</evidence>
<reference evidence="3" key="1">
    <citation type="submission" date="2023-07" db="EMBL/GenBank/DDBJ databases">
        <title>30 novel species of actinomycetes from the DSMZ collection.</title>
        <authorList>
            <person name="Nouioui I."/>
        </authorList>
    </citation>
    <scope>NUCLEOTIDE SEQUENCE [LARGE SCALE GENOMIC DNA]</scope>
    <source>
        <strain evidence="3">DSM 44917</strain>
    </source>
</reference>
<sequence length="501" mass="54029">MTATDRTAGPPHGLRPAPGPAADEGLARRLRALACTAPLHDLDARKANLAGEYGAYAMAEVALAAIDLVTLSMDFDTGADHEHVVARLLPRVAAQAPARPAAEHERVARWVLDNLINVGSVDRGFRAVYGTFGPDGAYVRRDYDFKLIEEVPGPGGGVYLRTTDEAVNVLVGALDTDVTSAQIAAEVKLEVLISRGRLADAQLAAEQARYRTVQYAETLRRTLETTRRNVRAVDWLQAVPDLIAEALDHIADRYRHENAILTNIRRARDEAAEPGHKLRAAELVDIVKDCIRRHTQLQTRLLEAGPLFRAEQDRQAFAPPAARIGTDLYGQLLAPLLPLPLESAVRVTDAYFARGTGPRPPAAVRLADLAELLLTPPVPREHLGAELPEPDLVATPDDSRFSEEQLAAALDLLRLPEDAPRRLSGLLADARRADPGLPHLVALLAAHAASPPVSTAHRQGERRLLFAVDDGTPLHDEEFGGADLIVGTALLGPAPAPQEAP</sequence>
<feature type="region of interest" description="Disordered" evidence="1">
    <location>
        <begin position="1"/>
        <end position="21"/>
    </location>
</feature>
<evidence type="ECO:0000313" key="3">
    <source>
        <dbReference type="Proteomes" id="UP001183388"/>
    </source>
</evidence>